<dbReference type="Proteomes" id="UP001628874">
    <property type="component" value="Unassembled WGS sequence"/>
</dbReference>
<name>A0ABW8WPC7_9CYAN</name>
<keyword evidence="2" id="KW-1185">Reference proteome</keyword>
<evidence type="ECO:0000313" key="2">
    <source>
        <dbReference type="Proteomes" id="UP001628874"/>
    </source>
</evidence>
<dbReference type="RefSeq" id="WP_237265886.1">
    <property type="nucleotide sequence ID" value="NZ_JBFQGM010000007.1"/>
</dbReference>
<organism evidence="1 2">
    <name type="scientific">Scytonema tolypothrichoides VB-61278_2</name>
    <dbReference type="NCBI Taxonomy" id="3232314"/>
    <lineage>
        <taxon>Bacteria</taxon>
        <taxon>Bacillati</taxon>
        <taxon>Cyanobacteriota</taxon>
        <taxon>Cyanophyceae</taxon>
        <taxon>Nostocales</taxon>
        <taxon>Scytonemataceae</taxon>
        <taxon>Scytonema</taxon>
    </lineage>
</organism>
<evidence type="ECO:0000313" key="1">
    <source>
        <dbReference type="EMBL" id="MFL9462759.1"/>
    </source>
</evidence>
<protein>
    <submittedName>
        <fullName evidence="1">Uncharacterized protein</fullName>
    </submittedName>
</protein>
<reference evidence="1 2" key="1">
    <citation type="submission" date="2024-07" db="EMBL/GenBank/DDBJ databases">
        <authorList>
            <person name="Tripathy S."/>
        </authorList>
    </citation>
    <scope>NUCLEOTIDE SEQUENCE [LARGE SCALE GENOMIC DNA]</scope>
    <source>
        <strain evidence="1 2">VB-61278_2</strain>
    </source>
</reference>
<gene>
    <name evidence="1" type="ORF">AB0759_19305</name>
</gene>
<accession>A0ABW8WPC7</accession>
<comment type="caution">
    <text evidence="1">The sequence shown here is derived from an EMBL/GenBank/DDBJ whole genome shotgun (WGS) entry which is preliminary data.</text>
</comment>
<proteinExistence type="predicted"/>
<dbReference type="EMBL" id="JBFQGM010000007">
    <property type="protein sequence ID" value="MFL9462759.1"/>
    <property type="molecule type" value="Genomic_DNA"/>
</dbReference>
<sequence length="60" mass="7278">MELLATVHWVATKERQPAQDSEQAIQLVHIWSERKRTIFKAEHIRKAWQRLQQQNWLNSN</sequence>